<evidence type="ECO:0000256" key="8">
    <source>
        <dbReference type="ARBA" id="ARBA00030117"/>
    </source>
</evidence>
<dbReference type="InterPro" id="IPR035890">
    <property type="entry name" value="Anti-sigma-28_factor_FlgM_sf"/>
</dbReference>
<keyword evidence="11" id="KW-0282">Flagellum</keyword>
<feature type="domain" description="Anti-sigma-28 factor FlgM C-terminal" evidence="10">
    <location>
        <begin position="40"/>
        <end position="82"/>
    </location>
</feature>
<protein>
    <recommendedName>
        <fullName evidence="2">Negative regulator of flagellin synthesis</fullName>
    </recommendedName>
    <alternativeName>
        <fullName evidence="8">Anti-sigma-28 factor</fullName>
    </alternativeName>
</protein>
<evidence type="ECO:0000256" key="6">
    <source>
        <dbReference type="ARBA" id="ARBA00023163"/>
    </source>
</evidence>
<keyword evidence="4" id="KW-1005">Bacterial flagellum biogenesis</keyword>
<keyword evidence="11" id="KW-0966">Cell projection</keyword>
<keyword evidence="6" id="KW-0804">Transcription</keyword>
<accession>A0ABY2UNK2</accession>
<comment type="similarity">
    <text evidence="1">Belongs to the FlgM family.</text>
</comment>
<dbReference type="EMBL" id="VANI01000001">
    <property type="protein sequence ID" value="TLM79957.1"/>
    <property type="molecule type" value="Genomic_DNA"/>
</dbReference>
<evidence type="ECO:0000313" key="12">
    <source>
        <dbReference type="Proteomes" id="UP000306791"/>
    </source>
</evidence>
<keyword evidence="11" id="KW-0969">Cilium</keyword>
<dbReference type="RefSeq" id="WP_138233843.1">
    <property type="nucleotide sequence ID" value="NZ_CP185860.1"/>
</dbReference>
<feature type="compositionally biased region" description="Polar residues" evidence="9">
    <location>
        <begin position="1"/>
        <end position="11"/>
    </location>
</feature>
<organism evidence="11 12">
    <name type="scientific">Microbulbifer harenosus</name>
    <dbReference type="NCBI Taxonomy" id="2576840"/>
    <lineage>
        <taxon>Bacteria</taxon>
        <taxon>Pseudomonadati</taxon>
        <taxon>Pseudomonadota</taxon>
        <taxon>Gammaproteobacteria</taxon>
        <taxon>Cellvibrionales</taxon>
        <taxon>Microbulbiferaceae</taxon>
        <taxon>Microbulbifer</taxon>
    </lineage>
</organism>
<keyword evidence="3" id="KW-0678">Repressor</keyword>
<feature type="compositionally biased region" description="Polar residues" evidence="9">
    <location>
        <begin position="35"/>
        <end position="48"/>
    </location>
</feature>
<evidence type="ECO:0000256" key="9">
    <source>
        <dbReference type="SAM" id="MobiDB-lite"/>
    </source>
</evidence>
<dbReference type="InterPro" id="IPR031316">
    <property type="entry name" value="FlgM_C"/>
</dbReference>
<sequence length="94" mass="10112">MKIHNITQFTPAGTLREKQPSGQAESAKPAGTADATANVSALPQQGQDNRQDIDMARVEELRQAISSGKFEIRAERIADALIASLQEQIPADTP</sequence>
<evidence type="ECO:0000256" key="3">
    <source>
        <dbReference type="ARBA" id="ARBA00022491"/>
    </source>
</evidence>
<evidence type="ECO:0000256" key="5">
    <source>
        <dbReference type="ARBA" id="ARBA00023015"/>
    </source>
</evidence>
<keyword evidence="12" id="KW-1185">Reference proteome</keyword>
<evidence type="ECO:0000256" key="4">
    <source>
        <dbReference type="ARBA" id="ARBA00022795"/>
    </source>
</evidence>
<name>A0ABY2UNK2_9GAMM</name>
<reference evidence="11 12" key="1">
    <citation type="submission" date="2019-05" db="EMBL/GenBank/DDBJ databases">
        <title>Microbulbifer harenosus sp. nov., an alginate-degrading bacterium isolated from coastal sand.</title>
        <authorList>
            <person name="Huang H."/>
            <person name="Mo K."/>
            <person name="Bao S."/>
        </authorList>
    </citation>
    <scope>NUCLEOTIDE SEQUENCE [LARGE SCALE GENOMIC DNA]</scope>
    <source>
        <strain evidence="11 12">HB161719</strain>
    </source>
</reference>
<gene>
    <name evidence="11" type="primary">flgM</name>
    <name evidence="11" type="ORF">FDY93_00855</name>
</gene>
<dbReference type="SUPFAM" id="SSF101498">
    <property type="entry name" value="Anti-sigma factor FlgM"/>
    <property type="match status" value="1"/>
</dbReference>
<evidence type="ECO:0000256" key="2">
    <source>
        <dbReference type="ARBA" id="ARBA00017823"/>
    </source>
</evidence>
<dbReference type="Proteomes" id="UP000306791">
    <property type="component" value="Unassembled WGS sequence"/>
</dbReference>
<evidence type="ECO:0000256" key="7">
    <source>
        <dbReference type="ARBA" id="ARBA00024739"/>
    </source>
</evidence>
<dbReference type="InterPro" id="IPR007412">
    <property type="entry name" value="FlgM"/>
</dbReference>
<dbReference type="Pfam" id="PF04316">
    <property type="entry name" value="FlgM"/>
    <property type="match status" value="1"/>
</dbReference>
<feature type="region of interest" description="Disordered" evidence="9">
    <location>
        <begin position="1"/>
        <end position="53"/>
    </location>
</feature>
<evidence type="ECO:0000259" key="10">
    <source>
        <dbReference type="Pfam" id="PF04316"/>
    </source>
</evidence>
<dbReference type="NCBIfam" id="TIGR03824">
    <property type="entry name" value="FlgM_jcvi"/>
    <property type="match status" value="1"/>
</dbReference>
<evidence type="ECO:0000256" key="1">
    <source>
        <dbReference type="ARBA" id="ARBA00005322"/>
    </source>
</evidence>
<comment type="function">
    <text evidence="7">Responsible for the coupling of flagellin expression to flagellar assembly by preventing expression of the flagellin genes when a component of the middle class of proteins is defective. It negatively regulates flagellar genes by inhibiting the activity of FliA by directly binding to FliA.</text>
</comment>
<keyword evidence="5" id="KW-0805">Transcription regulation</keyword>
<proteinExistence type="inferred from homology"/>
<evidence type="ECO:0000313" key="11">
    <source>
        <dbReference type="EMBL" id="TLM79957.1"/>
    </source>
</evidence>
<comment type="caution">
    <text evidence="11">The sequence shown here is derived from an EMBL/GenBank/DDBJ whole genome shotgun (WGS) entry which is preliminary data.</text>
</comment>